<evidence type="ECO:0000313" key="5">
    <source>
        <dbReference type="Proteomes" id="UP001214638"/>
    </source>
</evidence>
<accession>A0AAD9PI05</accession>
<dbReference type="KEGG" id="bdw:94335989"/>
<evidence type="ECO:0000256" key="2">
    <source>
        <dbReference type="ARBA" id="ARBA00022801"/>
    </source>
</evidence>
<comment type="cofactor">
    <cofactor evidence="1">
        <name>a divalent metal cation</name>
        <dbReference type="ChEBI" id="CHEBI:60240"/>
    </cofactor>
</comment>
<name>A0AAD9PI05_9APIC</name>
<dbReference type="InterPro" id="IPR003697">
    <property type="entry name" value="Maf-like"/>
</dbReference>
<reference evidence="3" key="1">
    <citation type="journal article" date="2023" name="Nat. Microbiol.">
        <title>Babesia duncani multi-omics identifies virulence factors and drug targets.</title>
        <authorList>
            <person name="Singh P."/>
            <person name="Lonardi S."/>
            <person name="Liang Q."/>
            <person name="Vydyam P."/>
            <person name="Khabirova E."/>
            <person name="Fang T."/>
            <person name="Gihaz S."/>
            <person name="Thekkiniath J."/>
            <person name="Munshi M."/>
            <person name="Abel S."/>
            <person name="Ciampossin L."/>
            <person name="Batugedara G."/>
            <person name="Gupta M."/>
            <person name="Lu X.M."/>
            <person name="Lenz T."/>
            <person name="Chakravarty S."/>
            <person name="Cornillot E."/>
            <person name="Hu Y."/>
            <person name="Ma W."/>
            <person name="Gonzalez L.M."/>
            <person name="Sanchez S."/>
            <person name="Estrada K."/>
            <person name="Sanchez-Flores A."/>
            <person name="Montero E."/>
            <person name="Harb O.S."/>
            <person name="Le Roch K.G."/>
            <person name="Mamoun C.B."/>
        </authorList>
    </citation>
    <scope>NUCLEOTIDE SEQUENCE</scope>
    <source>
        <strain evidence="3">WA1</strain>
    </source>
</reference>
<organism evidence="3 5">
    <name type="scientific">Babesia duncani</name>
    <dbReference type="NCBI Taxonomy" id="323732"/>
    <lineage>
        <taxon>Eukaryota</taxon>
        <taxon>Sar</taxon>
        <taxon>Alveolata</taxon>
        <taxon>Apicomplexa</taxon>
        <taxon>Aconoidasida</taxon>
        <taxon>Piroplasmida</taxon>
        <taxon>Babesiidae</taxon>
        <taxon>Babesia</taxon>
    </lineage>
</organism>
<comment type="caution">
    <text evidence="3">The sequence shown here is derived from an EMBL/GenBank/DDBJ whole genome shotgun (WGS) entry which is preliminary data.</text>
</comment>
<protein>
    <submittedName>
        <fullName evidence="3">Bifunctional Nucleoside triphosphate pyrophosphatase Maf-like protein/Inosine triphosphate pyrophosphatase-like</fullName>
    </submittedName>
</protein>
<dbReference type="EMBL" id="JALLKP010000028">
    <property type="protein sequence ID" value="KAK2194901.1"/>
    <property type="molecule type" value="Genomic_DNA"/>
</dbReference>
<dbReference type="SUPFAM" id="SSF52972">
    <property type="entry name" value="ITPase-like"/>
    <property type="match status" value="1"/>
</dbReference>
<dbReference type="GeneID" id="94335989"/>
<evidence type="ECO:0000313" key="4">
    <source>
        <dbReference type="EMBL" id="KAK2196445.1"/>
    </source>
</evidence>
<dbReference type="GO" id="GO:0047429">
    <property type="term" value="F:nucleoside triphosphate diphosphatase activity"/>
    <property type="evidence" value="ECO:0007669"/>
    <property type="project" value="InterPro"/>
</dbReference>
<dbReference type="RefSeq" id="XP_067803287.1">
    <property type="nucleotide sequence ID" value="XM_067946723.1"/>
</dbReference>
<dbReference type="InterPro" id="IPR029001">
    <property type="entry name" value="ITPase-like_fam"/>
</dbReference>
<dbReference type="Gene3D" id="3.90.950.10">
    <property type="match status" value="1"/>
</dbReference>
<evidence type="ECO:0000313" key="3">
    <source>
        <dbReference type="EMBL" id="KAK2194901.1"/>
    </source>
</evidence>
<dbReference type="PIRSF" id="PIRSF006305">
    <property type="entry name" value="Maf"/>
    <property type="match status" value="1"/>
</dbReference>
<sequence length="243" mass="27529">MEFYSALGLGDEFTNVKKSWIVLATESRYRAKILFENVGIKNVLLMGSGFEENLDPYSYKHFSDYCTDTAINKAKIVAETLFRAHDEQTKQQIEARLVNYAYPNLKVDLNKIKLVIGADTVVESQSQILEKPRDINDARRQLESYQNGQEYFVYTGVALFDRELKCVSKFNCCTSLRFGKLSPEEIETLLEKNEHIGTAGSCRISGLAEGLIEEIKGSYTNVIGLPAFKTSREIARVWKGLQV</sequence>
<dbReference type="AlphaFoldDB" id="A0AAD9PI05"/>
<dbReference type="PANTHER" id="PTHR43213:SF5">
    <property type="entry name" value="BIFUNCTIONAL DTTP_UTP PYROPHOSPHATASE_METHYLTRANSFERASE PROTEIN-RELATED"/>
    <property type="match status" value="1"/>
</dbReference>
<gene>
    <name evidence="4" type="ORF">BdWA1_001691</name>
    <name evidence="3" type="ORF">BdWA1_003619</name>
</gene>
<keyword evidence="5" id="KW-1185">Reference proteome</keyword>
<proteinExistence type="inferred from homology"/>
<dbReference type="EMBL" id="JALLKP010000002">
    <property type="protein sequence ID" value="KAK2196445.1"/>
    <property type="molecule type" value="Genomic_DNA"/>
</dbReference>
<keyword evidence="2" id="KW-0378">Hydrolase</keyword>
<evidence type="ECO:0000256" key="1">
    <source>
        <dbReference type="ARBA" id="ARBA00001968"/>
    </source>
</evidence>
<dbReference type="Proteomes" id="UP001214638">
    <property type="component" value="Unassembled WGS sequence"/>
</dbReference>
<dbReference type="PANTHER" id="PTHR43213">
    <property type="entry name" value="BIFUNCTIONAL DTTP/UTP PYROPHOSPHATASE/METHYLTRANSFERASE PROTEIN-RELATED"/>
    <property type="match status" value="1"/>
</dbReference>
<dbReference type="Pfam" id="PF02545">
    <property type="entry name" value="Maf"/>
    <property type="match status" value="1"/>
</dbReference>
<dbReference type="HAMAP" id="MF_00528">
    <property type="entry name" value="Maf"/>
    <property type="match status" value="1"/>
</dbReference>